<keyword evidence="1" id="KW-0812">Transmembrane</keyword>
<sequence length="111" mass="11383">MKTTSNTRREWAWLPDSRPGTVAVGLAALVLCGTILLAVGFALGMEPAETFTDNWLLTVAGAVILAGGLAAAVVGAVALVRRDRSWAVVVATTVGVLVTALLLQQLAEGLG</sequence>
<feature type="transmembrane region" description="Helical" evidence="1">
    <location>
        <begin position="55"/>
        <end position="79"/>
    </location>
</feature>
<protein>
    <submittedName>
        <fullName evidence="2">Uncharacterized protein</fullName>
    </submittedName>
</protein>
<proteinExistence type="predicted"/>
<evidence type="ECO:0000313" key="2">
    <source>
        <dbReference type="EMBL" id="MFC6869065.1"/>
    </source>
</evidence>
<reference evidence="3" key="1">
    <citation type="journal article" date="2019" name="Int. J. Syst. Evol. Microbiol.">
        <title>The Global Catalogue of Microorganisms (GCM) 10K type strain sequencing project: providing services to taxonomists for standard genome sequencing and annotation.</title>
        <authorList>
            <consortium name="The Broad Institute Genomics Platform"/>
            <consortium name="The Broad Institute Genome Sequencing Center for Infectious Disease"/>
            <person name="Wu L."/>
            <person name="Ma J."/>
        </authorList>
    </citation>
    <scope>NUCLEOTIDE SEQUENCE [LARGE SCALE GENOMIC DNA]</scope>
    <source>
        <strain evidence="3">KCTC 32255</strain>
    </source>
</reference>
<keyword evidence="1" id="KW-0472">Membrane</keyword>
<dbReference type="EMBL" id="JBHSXX010000001">
    <property type="protein sequence ID" value="MFC6869065.1"/>
    <property type="molecule type" value="Genomic_DNA"/>
</dbReference>
<gene>
    <name evidence="2" type="ORF">ACFQGD_18125</name>
</gene>
<feature type="transmembrane region" description="Helical" evidence="1">
    <location>
        <begin position="86"/>
        <end position="107"/>
    </location>
</feature>
<evidence type="ECO:0000313" key="3">
    <source>
        <dbReference type="Proteomes" id="UP001596337"/>
    </source>
</evidence>
<dbReference type="Proteomes" id="UP001596337">
    <property type="component" value="Unassembled WGS sequence"/>
</dbReference>
<dbReference type="RefSeq" id="WP_345393230.1">
    <property type="nucleotide sequence ID" value="NZ_BAABLA010000018.1"/>
</dbReference>
<accession>A0ABW2C186</accession>
<evidence type="ECO:0000256" key="1">
    <source>
        <dbReference type="SAM" id="Phobius"/>
    </source>
</evidence>
<feature type="transmembrane region" description="Helical" evidence="1">
    <location>
        <begin position="21"/>
        <end position="43"/>
    </location>
</feature>
<keyword evidence="1" id="KW-1133">Transmembrane helix</keyword>
<name>A0ABW2C186_9PSEU</name>
<keyword evidence="3" id="KW-1185">Reference proteome</keyword>
<organism evidence="2 3">
    <name type="scientific">Haloechinothrix salitolerans</name>
    <dbReference type="NCBI Taxonomy" id="926830"/>
    <lineage>
        <taxon>Bacteria</taxon>
        <taxon>Bacillati</taxon>
        <taxon>Actinomycetota</taxon>
        <taxon>Actinomycetes</taxon>
        <taxon>Pseudonocardiales</taxon>
        <taxon>Pseudonocardiaceae</taxon>
        <taxon>Haloechinothrix</taxon>
    </lineage>
</organism>
<comment type="caution">
    <text evidence="2">The sequence shown here is derived from an EMBL/GenBank/DDBJ whole genome shotgun (WGS) entry which is preliminary data.</text>
</comment>